<feature type="region of interest" description="Disordered" evidence="1">
    <location>
        <begin position="236"/>
        <end position="261"/>
    </location>
</feature>
<keyword evidence="3" id="KW-1185">Reference proteome</keyword>
<feature type="compositionally biased region" description="Pro residues" evidence="1">
    <location>
        <begin position="393"/>
        <end position="408"/>
    </location>
</feature>
<reference evidence="2 3" key="1">
    <citation type="submission" date="2018-06" db="EMBL/GenBank/DDBJ databases">
        <title>A transcriptomic atlas of mushroom development highlights an independent origin of complex multicellularity.</title>
        <authorList>
            <consortium name="DOE Joint Genome Institute"/>
            <person name="Krizsan K."/>
            <person name="Almasi E."/>
            <person name="Merenyi Z."/>
            <person name="Sahu N."/>
            <person name="Viragh M."/>
            <person name="Koszo T."/>
            <person name="Mondo S."/>
            <person name="Kiss B."/>
            <person name="Balint B."/>
            <person name="Kues U."/>
            <person name="Barry K."/>
            <person name="Hegedus J.C."/>
            <person name="Henrissat B."/>
            <person name="Johnson J."/>
            <person name="Lipzen A."/>
            <person name="Ohm R."/>
            <person name="Nagy I."/>
            <person name="Pangilinan J."/>
            <person name="Yan J."/>
            <person name="Xiong Y."/>
            <person name="Grigoriev I.V."/>
            <person name="Hibbett D.S."/>
            <person name="Nagy L.G."/>
        </authorList>
    </citation>
    <scope>NUCLEOTIDE SEQUENCE [LARGE SCALE GENOMIC DNA]</scope>
    <source>
        <strain evidence="2 3">SZMC22713</strain>
    </source>
</reference>
<dbReference type="STRING" id="50990.A0A4Y7QKS1"/>
<evidence type="ECO:0000313" key="2">
    <source>
        <dbReference type="EMBL" id="TDL28243.1"/>
    </source>
</evidence>
<feature type="compositionally biased region" description="Polar residues" evidence="1">
    <location>
        <begin position="41"/>
        <end position="57"/>
    </location>
</feature>
<dbReference type="OrthoDB" id="3258408at2759"/>
<sequence length="517" mass="57185">MAGEQDHYLQHNHIPMQAPMGEMHLQHTDSDPNLQPHLQGPSFQVHVQQSPSKSSYGSGDFDDGYTLVFANMEEFQNWRVHEEEEKMVEFVKGDTHGSKAVPPRFRDHTKLVCARHSRSGRKKYVKKHPERQRKVPSRKIEGEGCPASISYKTYYGTDMVRAMYVSTHSHEIGPANLPYTKRGRKAAAELDRMRTRSSGAYRANPVLNGTLEALSPQSSSSISGESLTTSPTMQHLSVATQSSPSLHHITAQSHPGPSSARLAPELSASELASPHVQHVGIHSPQILNTPTHGSQESHGHETLHMSPHMHHLGGHSPQAVPSPAHNGHQPQETNSLHASPHMHHLGDPSSVQQTHLHHHHQHHHQHIATPSPTVTNTASPMMHHAHAPHQHQPAPPPPSDLPYTPPLPVAQTDSFAPPQPAILEHERWDRMSVLFQSIRENARSFEYPSPSVAALESVLVRLYLESPITTPREPPPVQQQSAVDGMNNMGMNDMTHMHAMNSMHGMGVLNGVNDNTN</sequence>
<dbReference type="EMBL" id="ML170158">
    <property type="protein sequence ID" value="TDL28243.1"/>
    <property type="molecule type" value="Genomic_DNA"/>
</dbReference>
<feature type="region of interest" description="Disordered" evidence="1">
    <location>
        <begin position="284"/>
        <end position="416"/>
    </location>
</feature>
<proteinExistence type="predicted"/>
<dbReference type="VEuPathDB" id="FungiDB:BD410DRAFT_782219"/>
<feature type="compositionally biased region" description="Polar residues" evidence="1">
    <location>
        <begin position="328"/>
        <end position="337"/>
    </location>
</feature>
<organism evidence="2 3">
    <name type="scientific">Rickenella mellea</name>
    <dbReference type="NCBI Taxonomy" id="50990"/>
    <lineage>
        <taxon>Eukaryota</taxon>
        <taxon>Fungi</taxon>
        <taxon>Dikarya</taxon>
        <taxon>Basidiomycota</taxon>
        <taxon>Agaricomycotina</taxon>
        <taxon>Agaricomycetes</taxon>
        <taxon>Hymenochaetales</taxon>
        <taxon>Rickenellaceae</taxon>
        <taxon>Rickenella</taxon>
    </lineage>
</organism>
<evidence type="ECO:0000313" key="3">
    <source>
        <dbReference type="Proteomes" id="UP000294933"/>
    </source>
</evidence>
<evidence type="ECO:0000256" key="1">
    <source>
        <dbReference type="SAM" id="MobiDB-lite"/>
    </source>
</evidence>
<feature type="compositionally biased region" description="Polar residues" evidence="1">
    <location>
        <begin position="285"/>
        <end position="294"/>
    </location>
</feature>
<gene>
    <name evidence="2" type="ORF">BD410DRAFT_782219</name>
</gene>
<protein>
    <submittedName>
        <fullName evidence="2">Uncharacterized protein</fullName>
    </submittedName>
</protein>
<feature type="region of interest" description="Disordered" evidence="1">
    <location>
        <begin position="116"/>
        <end position="141"/>
    </location>
</feature>
<accession>A0A4Y7QKS1</accession>
<feature type="compositionally biased region" description="Polar residues" evidence="1">
    <location>
        <begin position="236"/>
        <end position="256"/>
    </location>
</feature>
<dbReference type="AlphaFoldDB" id="A0A4Y7QKS1"/>
<feature type="compositionally biased region" description="Basic residues" evidence="1">
    <location>
        <begin position="355"/>
        <end position="366"/>
    </location>
</feature>
<name>A0A4Y7QKS1_9AGAM</name>
<feature type="compositionally biased region" description="Basic residues" evidence="1">
    <location>
        <begin position="116"/>
        <end position="137"/>
    </location>
</feature>
<feature type="region of interest" description="Disordered" evidence="1">
    <location>
        <begin position="23"/>
        <end position="57"/>
    </location>
</feature>
<dbReference type="Proteomes" id="UP000294933">
    <property type="component" value="Unassembled WGS sequence"/>
</dbReference>